<reference evidence="21 22" key="1">
    <citation type="journal article" date="2019" name="Sci. Data">
        <title>Hybrid genome assembly and annotation of Danionella translucida.</title>
        <authorList>
            <person name="Kadobianskyi M."/>
            <person name="Schulze L."/>
            <person name="Schuelke M."/>
            <person name="Judkewitz B."/>
        </authorList>
    </citation>
    <scope>NUCLEOTIDE SEQUENCE [LARGE SCALE GENOMIC DNA]</scope>
    <source>
        <strain evidence="21 22">Bolton</strain>
    </source>
</reference>
<keyword evidence="14 15" id="KW-0539">Nucleus</keyword>
<dbReference type="PROSITE" id="PS50103">
    <property type="entry name" value="ZF_C3H1"/>
    <property type="match status" value="1"/>
</dbReference>
<dbReference type="InterPro" id="IPR045028">
    <property type="entry name" value="DinG/Rad3-like"/>
</dbReference>
<dbReference type="Gene3D" id="2.30.30.140">
    <property type="match status" value="1"/>
</dbReference>
<dbReference type="GO" id="GO:0090657">
    <property type="term" value="P:telomeric loop disassembly"/>
    <property type="evidence" value="ECO:0007669"/>
    <property type="project" value="TreeGrafter"/>
</dbReference>
<evidence type="ECO:0000256" key="1">
    <source>
        <dbReference type="ARBA" id="ARBA00004123"/>
    </source>
</evidence>
<dbReference type="PROSITE" id="PS51193">
    <property type="entry name" value="HELICASE_ATP_BIND_2"/>
    <property type="match status" value="1"/>
</dbReference>
<dbReference type="CDD" id="cd18788">
    <property type="entry name" value="SF2_C_XPD"/>
    <property type="match status" value="1"/>
</dbReference>
<dbReference type="InterPro" id="IPR014013">
    <property type="entry name" value="Helic_SF1/SF2_ATP-bd_DinG/Rad3"/>
</dbReference>
<comment type="similarity">
    <text evidence="15">Belongs to the helicase family. RAD3/XPD subfamily.</text>
</comment>
<dbReference type="Gene3D" id="1.20.1160.20">
    <property type="match status" value="2"/>
</dbReference>
<keyword evidence="12 15" id="KW-0234">DNA repair</keyword>
<evidence type="ECO:0000259" key="18">
    <source>
        <dbReference type="PROSITE" id="PS50103"/>
    </source>
</evidence>
<feature type="binding site" evidence="15">
    <location>
        <position position="162"/>
    </location>
    <ligand>
        <name>[4Fe-4S] cluster</name>
        <dbReference type="ChEBI" id="CHEBI:49883"/>
    </ligand>
</feature>
<dbReference type="InterPro" id="IPR006554">
    <property type="entry name" value="Helicase-like_DEXD_c2"/>
</dbReference>
<evidence type="ECO:0000256" key="11">
    <source>
        <dbReference type="ARBA" id="ARBA00023125"/>
    </source>
</evidence>
<dbReference type="GO" id="GO:0051539">
    <property type="term" value="F:4 iron, 4 sulfur cluster binding"/>
    <property type="evidence" value="ECO:0007669"/>
    <property type="project" value="UniProtKB-UniRule"/>
</dbReference>
<comment type="caution">
    <text evidence="21">The sequence shown here is derived from an EMBL/GenBank/DDBJ whole genome shotgun (WGS) entry which is preliminary data.</text>
</comment>
<dbReference type="GO" id="GO:0006281">
    <property type="term" value="P:DNA repair"/>
    <property type="evidence" value="ECO:0007669"/>
    <property type="project" value="UniProtKB-UniRule"/>
</dbReference>
<dbReference type="GO" id="GO:0016887">
    <property type="term" value="F:ATP hydrolysis activity"/>
    <property type="evidence" value="ECO:0007669"/>
    <property type="project" value="RHEA"/>
</dbReference>
<dbReference type="InterPro" id="IPR000571">
    <property type="entry name" value="Znf_CCCH"/>
</dbReference>
<dbReference type="GO" id="GO:0005524">
    <property type="term" value="F:ATP binding"/>
    <property type="evidence" value="ECO:0007669"/>
    <property type="project" value="UniProtKB-UniRule"/>
</dbReference>
<evidence type="ECO:0000313" key="21">
    <source>
        <dbReference type="EMBL" id="TRY98694.1"/>
    </source>
</evidence>
<dbReference type="GO" id="GO:1904430">
    <property type="term" value="P:negative regulation of t-circle formation"/>
    <property type="evidence" value="ECO:0007669"/>
    <property type="project" value="TreeGrafter"/>
</dbReference>
<dbReference type="InterPro" id="IPR000467">
    <property type="entry name" value="G_patch_dom"/>
</dbReference>
<dbReference type="GO" id="GO:0003677">
    <property type="term" value="F:DNA binding"/>
    <property type="evidence" value="ECO:0007669"/>
    <property type="project" value="UniProtKB-UniRule"/>
</dbReference>
<feature type="region of interest" description="Disordered" evidence="17">
    <location>
        <begin position="699"/>
        <end position="722"/>
    </location>
</feature>
<keyword evidence="10 15" id="KW-0411">Iron-sulfur</keyword>
<evidence type="ECO:0000256" key="8">
    <source>
        <dbReference type="ARBA" id="ARBA00022840"/>
    </source>
</evidence>
<keyword evidence="13 15" id="KW-0413">Isomerase</keyword>
<dbReference type="PROSITE" id="PS50174">
    <property type="entry name" value="G_PATCH"/>
    <property type="match status" value="1"/>
</dbReference>
<evidence type="ECO:0000256" key="12">
    <source>
        <dbReference type="ARBA" id="ARBA00023204"/>
    </source>
</evidence>
<dbReference type="SMART" id="SM00488">
    <property type="entry name" value="DEXDc2"/>
    <property type="match status" value="1"/>
</dbReference>
<comment type="function">
    <text evidence="15">A probable ATP-dependent DNA helicase implicated in telomere-length regulation, DNA repair and the maintenance of genomic stability. Acts as an anti-recombinase to counteract toxic recombination and limit crossover during meiosis. Regulates meiotic recombination and crossover homeostasis by physically dissociating strand invasion events and thereby promotes noncrossover repair by meiotic synthesis dependent strand annealing (SDSA) as well as disassembly of D loop recombination intermediates. Also disassembles T loops and prevents telomere fragility by counteracting telomeric G4-DNA structures, which together ensure the dynamics and stability of the telomere.</text>
</comment>
<dbReference type="GO" id="GO:0006260">
    <property type="term" value="P:DNA replication"/>
    <property type="evidence" value="ECO:0007669"/>
    <property type="project" value="InterPro"/>
</dbReference>
<keyword evidence="5 15" id="KW-0227">DNA damage</keyword>
<dbReference type="OrthoDB" id="19182at2759"/>
<feature type="compositionally biased region" description="Polar residues" evidence="17">
    <location>
        <begin position="1044"/>
        <end position="1062"/>
    </location>
</feature>
<evidence type="ECO:0000256" key="10">
    <source>
        <dbReference type="ARBA" id="ARBA00023014"/>
    </source>
</evidence>
<dbReference type="HAMAP" id="MF_03065">
    <property type="entry name" value="RTEL1"/>
    <property type="match status" value="1"/>
</dbReference>
<evidence type="ECO:0000256" key="5">
    <source>
        <dbReference type="ARBA" id="ARBA00022763"/>
    </source>
</evidence>
<keyword evidence="16" id="KW-0862">Zinc</keyword>
<feature type="region of interest" description="Disordered" evidence="17">
    <location>
        <begin position="1044"/>
        <end position="1065"/>
    </location>
</feature>
<evidence type="ECO:0000256" key="14">
    <source>
        <dbReference type="ARBA" id="ARBA00023242"/>
    </source>
</evidence>
<dbReference type="InterPro" id="IPR057498">
    <property type="entry name" value="Rtel1_ARCH"/>
</dbReference>
<feature type="region of interest" description="Disordered" evidence="17">
    <location>
        <begin position="785"/>
        <end position="807"/>
    </location>
</feature>
<feature type="compositionally biased region" description="Basic and acidic residues" evidence="17">
    <location>
        <begin position="785"/>
        <end position="800"/>
    </location>
</feature>
<dbReference type="GO" id="GO:0010569">
    <property type="term" value="P:regulation of double-strand break repair via homologous recombination"/>
    <property type="evidence" value="ECO:0007669"/>
    <property type="project" value="UniProtKB-UniRule"/>
</dbReference>
<feature type="region of interest" description="Disordered" evidence="17">
    <location>
        <begin position="1537"/>
        <end position="1556"/>
    </location>
</feature>
<dbReference type="GO" id="GO:0008270">
    <property type="term" value="F:zinc ion binding"/>
    <property type="evidence" value="ECO:0007669"/>
    <property type="project" value="UniProtKB-KW"/>
</dbReference>
<keyword evidence="6 15" id="KW-0378">Hydrolase</keyword>
<evidence type="ECO:0000256" key="3">
    <source>
        <dbReference type="ARBA" id="ARBA00022723"/>
    </source>
</evidence>
<evidence type="ECO:0000259" key="20">
    <source>
        <dbReference type="PROSITE" id="PS51193"/>
    </source>
</evidence>
<dbReference type="GO" id="GO:0005634">
    <property type="term" value="C:nucleus"/>
    <property type="evidence" value="ECO:0007669"/>
    <property type="project" value="UniProtKB-SubCell"/>
</dbReference>
<dbReference type="InterPro" id="IPR006555">
    <property type="entry name" value="ATP-dep_Helicase_C"/>
</dbReference>
<dbReference type="Pfam" id="PF23116">
    <property type="entry name" value="HHD_RTEL1"/>
    <property type="match status" value="1"/>
</dbReference>
<feature type="region of interest" description="Disordered" evidence="17">
    <location>
        <begin position="1326"/>
        <end position="1349"/>
    </location>
</feature>
<evidence type="ECO:0000256" key="6">
    <source>
        <dbReference type="ARBA" id="ARBA00022801"/>
    </source>
</evidence>
<dbReference type="SMART" id="SM00443">
    <property type="entry name" value="G_patch"/>
    <property type="match status" value="1"/>
</dbReference>
<evidence type="ECO:0000256" key="9">
    <source>
        <dbReference type="ARBA" id="ARBA00023004"/>
    </source>
</evidence>
<dbReference type="STRING" id="623744.A0A553R940"/>
<dbReference type="InterPro" id="IPR013020">
    <property type="entry name" value="Rad3/Chl1-like"/>
</dbReference>
<protein>
    <recommendedName>
        <fullName evidence="15">Regulator of telomere elongation helicase 1</fullName>
        <ecNumber evidence="15">5.6.2.-</ecNumber>
    </recommendedName>
</protein>
<keyword evidence="11 15" id="KW-0238">DNA-binding</keyword>
<dbReference type="GO" id="GO:0045910">
    <property type="term" value="P:negative regulation of DNA recombination"/>
    <property type="evidence" value="ECO:0007669"/>
    <property type="project" value="TreeGrafter"/>
</dbReference>
<dbReference type="Proteomes" id="UP000316079">
    <property type="component" value="Unassembled WGS sequence"/>
</dbReference>
<dbReference type="InterPro" id="IPR027417">
    <property type="entry name" value="P-loop_NTPase"/>
</dbReference>
<comment type="subcellular location">
    <subcellularLocation>
        <location evidence="1 15">Nucleus</location>
    </subcellularLocation>
</comment>
<dbReference type="InterPro" id="IPR030845">
    <property type="entry name" value="RTEL1"/>
</dbReference>
<feature type="zinc finger region" description="C3H1-type" evidence="16">
    <location>
        <begin position="1230"/>
        <end position="1257"/>
    </location>
</feature>
<feature type="domain" description="G-patch" evidence="19">
    <location>
        <begin position="1367"/>
        <end position="1413"/>
    </location>
</feature>
<dbReference type="GO" id="GO:0003678">
    <property type="term" value="F:DNA helicase activity"/>
    <property type="evidence" value="ECO:0007669"/>
    <property type="project" value="UniProtKB-UniRule"/>
</dbReference>
<dbReference type="PANTHER" id="PTHR11472:SF34">
    <property type="entry name" value="REGULATOR OF TELOMERE ELONGATION HELICASE 1"/>
    <property type="match status" value="1"/>
</dbReference>
<evidence type="ECO:0000256" key="16">
    <source>
        <dbReference type="PROSITE-ProRule" id="PRU00723"/>
    </source>
</evidence>
<dbReference type="Pfam" id="PF01585">
    <property type="entry name" value="G-patch"/>
    <property type="match status" value="1"/>
</dbReference>
<name>A0A553R940_9TELE</name>
<dbReference type="Gene3D" id="3.40.50.300">
    <property type="entry name" value="P-loop containing nucleotide triphosphate hydrolases"/>
    <property type="match status" value="3"/>
</dbReference>
<organism evidence="21 22">
    <name type="scientific">Danionella cerebrum</name>
    <dbReference type="NCBI Taxonomy" id="2873325"/>
    <lineage>
        <taxon>Eukaryota</taxon>
        <taxon>Metazoa</taxon>
        <taxon>Chordata</taxon>
        <taxon>Craniata</taxon>
        <taxon>Vertebrata</taxon>
        <taxon>Euteleostomi</taxon>
        <taxon>Actinopterygii</taxon>
        <taxon>Neopterygii</taxon>
        <taxon>Teleostei</taxon>
        <taxon>Ostariophysi</taxon>
        <taxon>Cypriniformes</taxon>
        <taxon>Danionidae</taxon>
        <taxon>Danioninae</taxon>
        <taxon>Danionella</taxon>
    </lineage>
</organism>
<dbReference type="CDD" id="cd17970">
    <property type="entry name" value="DEAHc_FancJ"/>
    <property type="match status" value="1"/>
</dbReference>
<evidence type="ECO:0000256" key="17">
    <source>
        <dbReference type="SAM" id="MobiDB-lite"/>
    </source>
</evidence>
<evidence type="ECO:0000256" key="7">
    <source>
        <dbReference type="ARBA" id="ARBA00022806"/>
    </source>
</evidence>
<dbReference type="Gene3D" id="2.30.30.1190">
    <property type="match status" value="1"/>
</dbReference>
<feature type="domain" description="C3H1-type" evidence="18">
    <location>
        <begin position="1230"/>
        <end position="1257"/>
    </location>
</feature>
<accession>A0A553R940</accession>
<dbReference type="GO" id="GO:0006310">
    <property type="term" value="P:DNA recombination"/>
    <property type="evidence" value="ECO:0007669"/>
    <property type="project" value="InterPro"/>
</dbReference>
<dbReference type="GO" id="GO:0070182">
    <property type="term" value="F:DNA polymerase binding"/>
    <property type="evidence" value="ECO:0007669"/>
    <property type="project" value="TreeGrafter"/>
</dbReference>
<evidence type="ECO:0000259" key="19">
    <source>
        <dbReference type="PROSITE" id="PS50174"/>
    </source>
</evidence>
<evidence type="ECO:0000256" key="4">
    <source>
        <dbReference type="ARBA" id="ARBA00022741"/>
    </source>
</evidence>
<feature type="binding site" evidence="15">
    <location>
        <position position="171"/>
    </location>
    <ligand>
        <name>[4Fe-4S] cluster</name>
        <dbReference type="ChEBI" id="CHEBI:49883"/>
    </ligand>
</feature>
<keyword evidence="22" id="KW-1185">Reference proteome</keyword>
<dbReference type="NCBIfam" id="TIGR00604">
    <property type="entry name" value="rad3"/>
    <property type="match status" value="1"/>
</dbReference>
<dbReference type="CDD" id="cd20384">
    <property type="entry name" value="Tudor_ZGPAT"/>
    <property type="match status" value="1"/>
</dbReference>
<keyword evidence="7 15" id="KW-0347">Helicase</keyword>
<dbReference type="EC" id="5.6.2.-" evidence="15"/>
<dbReference type="InterPro" id="IPR010614">
    <property type="entry name" value="RAD3-like_helicase_DEAD"/>
</dbReference>
<dbReference type="Pfam" id="PF13307">
    <property type="entry name" value="Helicase_C_2"/>
    <property type="match status" value="1"/>
</dbReference>
<dbReference type="PANTHER" id="PTHR11472">
    <property type="entry name" value="DNA REPAIR DEAD HELICASE RAD3/XP-D SUBFAMILY MEMBER"/>
    <property type="match status" value="1"/>
</dbReference>
<keyword evidence="2 15" id="KW-0004">4Fe-4S</keyword>
<dbReference type="CDD" id="cd13932">
    <property type="entry name" value="HN_RTEL1"/>
    <property type="match status" value="1"/>
</dbReference>
<dbReference type="Pfam" id="PF06733">
    <property type="entry name" value="DEAD_2"/>
    <property type="match status" value="1"/>
</dbReference>
<dbReference type="SMART" id="SM00356">
    <property type="entry name" value="ZnF_C3H1"/>
    <property type="match status" value="1"/>
</dbReference>
<dbReference type="InterPro" id="IPR049909">
    <property type="entry name" value="Rtel1_HHD"/>
</dbReference>
<feature type="domain" description="Helicase ATP-binding" evidence="20">
    <location>
        <begin position="7"/>
        <end position="301"/>
    </location>
</feature>
<dbReference type="EMBL" id="SRMA01025154">
    <property type="protein sequence ID" value="TRY98694.1"/>
    <property type="molecule type" value="Genomic_DNA"/>
</dbReference>
<proteinExistence type="inferred from homology"/>
<keyword evidence="4 15" id="KW-0547">Nucleotide-binding</keyword>
<keyword evidence="8 15" id="KW-0067">ATP-binding</keyword>
<dbReference type="SUPFAM" id="SSF52540">
    <property type="entry name" value="P-loop containing nucleoside triphosphate hydrolases"/>
    <property type="match status" value="2"/>
</dbReference>
<keyword evidence="3 15" id="KW-0479">Metal-binding</keyword>
<comment type="catalytic activity">
    <reaction evidence="15">
        <text>ATP + H2O = ADP + phosphate + H(+)</text>
        <dbReference type="Rhea" id="RHEA:13065"/>
        <dbReference type="ChEBI" id="CHEBI:15377"/>
        <dbReference type="ChEBI" id="CHEBI:15378"/>
        <dbReference type="ChEBI" id="CHEBI:30616"/>
        <dbReference type="ChEBI" id="CHEBI:43474"/>
        <dbReference type="ChEBI" id="CHEBI:456216"/>
    </reaction>
</comment>
<sequence length="1556" mass="174372">MPVIKLKEVSVNFPFTPYPCQEEYMTKVIECLQRKVNGVLESPTGTGKTLCLLCSTLAWREYYKDGITARKITERMGGIDVFTKKPLPSSATATDGDTTTFYSDIPKIIYASRTHSQLTQVISELKNTSYRPKISVLGSREQLCINQDVMRQESNHIKVHACRAKVSTRSCVFYNNVDEKSTDKEIMNYIMDVEDLVRTGKKHRVCPYYLSRSLKQQADIIFMPYNYLLDPKSRRAHSIELKGAVVIFDEAHNVERMCEESTSFDLTPHDLISAIEAVDRLLREQASDISKTDSAEDFNVESLNSEILVDLESSINAFDMAENNQGITKPGSFIIELFQTAHVNYETKEAVVDAMEQITGYLVGRPGVFLNTSGLQKVADIIQLVFGGEPIEGNKQPQTGSSMKEFKVHIHPDTNNFKRKQVSDVWASSSGKKQGNVLSFWCFSPGFCMQELLRQDVRSIILTSGTLSPLTSFTCEMQMLVLSALSPFPVSLENPHVINRDQIFVSIVEKGPDGIQLSTAYDRRFVPENMSSMGNTVVNLARVVPHGLLVFFPSYPVMDKTLEFWKASEGLDFSDTYGRGVVITGLPFPPRMDPRVVLKMQYLDEMCRNKMNGVTYLSGQQWYRQQASRAVNQAIGRVIRHKEDYGAIFLCDHRFKSTEARNQLPLWVRQHVKIYDGFGTMVRDVAQFFRTANKLRPVPVPKQQAERSEIQAETMSPPMESKKWFSDVSQKAKTLDSHVPSLKRRKIELEELSGQDGAARLCIQYEVEMTSKRKPVSLLDALDTARPRESEETLAGEERTTVASSSASTGKAFMMELRRSLSQENFNIVMKALQTYKTSDEIHQLVASVTTPLTQDHFTHRLMRGLYQFIRPHHKKIFDLRCVELTGKGCDYKQEHSLSRKERAALMQNEVTASRVKPTIEQLDSSQQLNQGGSHLAALQLNGGYGNAKSDEQKAQTSVEDISSCSSLLADIKQAVGAEKTNQLFSALKAYKASNNYEQMVSCVVSLLTERDEDIALLERISVLIRQQHRKQFAELLRSLTGNASVPKQDSETESSQSNQATMDEGSLEEAINGYRAQLQQVEVALSAGLGSAEQADLLKLKEDLEQLVELTESSLVSLKKCQMLAALEEDQTNQNTAPVTHETALNDEFAAFYAELSEDSEAEIKQNTEHSGDGDLNGEEEVDLGGTKVCAPYRTSWGTLEYHNAMVVCSEESEGEEARVRVLYLHPTNKSMKPCGFYLEGKCRFMENCRYSHGEVVYVSELREFLEADISNMESGSACLAKHEDGIWYPARISEIEDGFYKVKFDSLLLKEALLEADGIIPPLRQDDRSSSSSSDSEDDVELLTSQEEQPAQFKNEEFCGWEAHTRGIGSKLLLKMGYELGKGLGKTLSGRVEPVQALVLPKGGSLDICVEFTQRKTASAIAKDNPASCKKKPKKRKASASTRRNVFDFLNSKLGDTAQAAASQSGSSSVTGAEAYRGGKSTKRSLNVRLFQTTERVSQVEREIQQLTKDAAVVSRLEEKLSASRQLLEQLKAQEHSIQREQKKADTHKKMTEF</sequence>
<keyword evidence="9 15" id="KW-0408">Iron</keyword>
<gene>
    <name evidence="15" type="primary">RTEL1</name>
    <name evidence="21" type="ORF">DNTS_004808</name>
</gene>
<evidence type="ECO:0000256" key="15">
    <source>
        <dbReference type="HAMAP-Rule" id="MF_03065"/>
    </source>
</evidence>
<feature type="binding site" evidence="15">
    <location>
        <position position="206"/>
    </location>
    <ligand>
        <name>[4Fe-4S] cluster</name>
        <dbReference type="ChEBI" id="CHEBI:49883"/>
    </ligand>
</feature>
<dbReference type="Pfam" id="PF23109">
    <property type="entry name" value="ARCH_RTEL1"/>
    <property type="match status" value="1"/>
</dbReference>
<feature type="binding site" evidence="15">
    <location>
        <position position="144"/>
    </location>
    <ligand>
        <name>[4Fe-4S] cluster</name>
        <dbReference type="ChEBI" id="CHEBI:49883"/>
    </ligand>
</feature>
<evidence type="ECO:0000256" key="13">
    <source>
        <dbReference type="ARBA" id="ARBA00023235"/>
    </source>
</evidence>
<keyword evidence="16" id="KW-0863">Zinc-finger</keyword>
<dbReference type="SUPFAM" id="SSF63748">
    <property type="entry name" value="Tudor/PWWP/MBT"/>
    <property type="match status" value="1"/>
</dbReference>
<dbReference type="SMART" id="SM00491">
    <property type="entry name" value="HELICc2"/>
    <property type="match status" value="1"/>
</dbReference>
<dbReference type="FunFam" id="3.40.50.300:FF:000691">
    <property type="entry name" value="Regulator of telomere elongation helicase 1"/>
    <property type="match status" value="1"/>
</dbReference>
<comment type="caution">
    <text evidence="15">Lacks conserved residue(s) required for the propagation of feature annotation.</text>
</comment>
<evidence type="ECO:0000313" key="22">
    <source>
        <dbReference type="Proteomes" id="UP000316079"/>
    </source>
</evidence>
<evidence type="ECO:0000256" key="2">
    <source>
        <dbReference type="ARBA" id="ARBA00022485"/>
    </source>
</evidence>